<name>A0A1I7NAL4_9HYPH</name>
<organism evidence="1 2">
    <name type="scientific">Devosia crocina</name>
    <dbReference type="NCBI Taxonomy" id="429728"/>
    <lineage>
        <taxon>Bacteria</taxon>
        <taxon>Pseudomonadati</taxon>
        <taxon>Pseudomonadota</taxon>
        <taxon>Alphaproteobacteria</taxon>
        <taxon>Hyphomicrobiales</taxon>
        <taxon>Devosiaceae</taxon>
        <taxon>Devosia</taxon>
    </lineage>
</organism>
<accession>A0A1I7NAL4</accession>
<dbReference type="STRING" id="429728.SAMN05216456_1434"/>
<dbReference type="EMBL" id="FPCK01000001">
    <property type="protein sequence ID" value="SFV31714.1"/>
    <property type="molecule type" value="Genomic_DNA"/>
</dbReference>
<protein>
    <submittedName>
        <fullName evidence="1">Uncharacterized protein</fullName>
    </submittedName>
</protein>
<gene>
    <name evidence="1" type="ORF">SAMN05216456_1434</name>
</gene>
<evidence type="ECO:0000313" key="1">
    <source>
        <dbReference type="EMBL" id="SFV31714.1"/>
    </source>
</evidence>
<dbReference type="OrthoDB" id="7909136at2"/>
<dbReference type="RefSeq" id="WP_092422786.1">
    <property type="nucleotide sequence ID" value="NZ_FPCK01000001.1"/>
</dbReference>
<keyword evidence="2" id="KW-1185">Reference proteome</keyword>
<proteinExistence type="predicted"/>
<evidence type="ECO:0000313" key="2">
    <source>
        <dbReference type="Proteomes" id="UP000199074"/>
    </source>
</evidence>
<dbReference type="Proteomes" id="UP000199074">
    <property type="component" value="Unassembled WGS sequence"/>
</dbReference>
<reference evidence="1 2" key="1">
    <citation type="submission" date="2016-10" db="EMBL/GenBank/DDBJ databases">
        <authorList>
            <person name="de Groot N.N."/>
        </authorList>
    </citation>
    <scope>NUCLEOTIDE SEQUENCE [LARGE SCALE GENOMIC DNA]</scope>
    <source>
        <strain evidence="1 2">IPL20</strain>
    </source>
</reference>
<sequence>MYIASANPPDLSKFPGFVCFKSSEPIHYPRRWQRDALIQAALDPTVTAVGPLDPTIWMMPDIEFAFRVTIATATFSLVITELNGRLPVDRFGHAVLKVRRSQLTTEPLHSTARAIWAHKRTVVDPLVKYLAVEAAGSKVEGIAMQSLLQAFQSHRAVDPFEPLLAMLAQGVLVGDLSSGFHGHTMFRPGPSYEPRRESIPSVRLTNILTEKP</sequence>
<dbReference type="AlphaFoldDB" id="A0A1I7NAL4"/>